<evidence type="ECO:0000313" key="5">
    <source>
        <dbReference type="EMBL" id="CEF96995.1"/>
    </source>
</evidence>
<organism evidence="5 6">
    <name type="scientific">Ostreococcus tauri</name>
    <name type="common">Marine green alga</name>
    <dbReference type="NCBI Taxonomy" id="70448"/>
    <lineage>
        <taxon>Eukaryota</taxon>
        <taxon>Viridiplantae</taxon>
        <taxon>Chlorophyta</taxon>
        <taxon>Mamiellophyceae</taxon>
        <taxon>Mamiellales</taxon>
        <taxon>Bathycoccaceae</taxon>
        <taxon>Ostreococcus</taxon>
    </lineage>
</organism>
<sequence length="465" mass="51935">MSMIPSALGALDRGRMVERWMDAARARGGVDLARGVRPRSMDLARSVTGERHGLETDAAPVERGEAYARVAWNETLHPSRYSTSDERGLGGVLSTMRSEYGEDEKTALLLCLLYERFELGTESAFRSYFRTMPEEFETPAHWSPETVKELAGSDVYERDIMEEFETVKKVWGALNKRVFDVHTDVFKKGAAKTLYAFRWAWAVVHARATRISGKSGLALVPVIEMIRECADTGDDGDVNGEGAADGVDDAFAVYDPHADEVVVYAKRDYAPREEICERYGGWNNGEAVQHVGYLPNVHENSARNCVLLILEPDVRYVEKVRRAGYSVPFRVCMSFSATESSLDAFAAYAELADGREVDIGPGGIPRNVSKAAAKRILEERLNRYPTTADQDAAALSTIQNAVNDFSRALKNEDLAVFERAQIEMKLRQSRHGELAVGLRIREKRILRALIEKLSHAAREDVHDEL</sequence>
<dbReference type="GO" id="GO:0032259">
    <property type="term" value="P:methylation"/>
    <property type="evidence" value="ECO:0007669"/>
    <property type="project" value="UniProtKB-KW"/>
</dbReference>
<keyword evidence="3" id="KW-0949">S-adenosyl-L-methionine</keyword>
<dbReference type="InterPro" id="IPR050600">
    <property type="entry name" value="SETD3_SETD6_MTase"/>
</dbReference>
<reference evidence="6" key="1">
    <citation type="journal article" date="2006" name="Proc. Natl. Acad. Sci. U.S.A.">
        <title>Genome analysis of the smallest free-living eukaryote Ostreococcus tauri unveils many unique features.</title>
        <authorList>
            <person name="Derelle E."/>
            <person name="Ferraz C."/>
            <person name="Rombauts S."/>
            <person name="Rouze P."/>
            <person name="Worden A.Z."/>
            <person name="Robbens S."/>
            <person name="Partensky F."/>
            <person name="Degroeve S."/>
            <person name="Echeynie S."/>
            <person name="Cooke R."/>
            <person name="Saeys Y."/>
            <person name="Wuyts J."/>
            <person name="Jabbari K."/>
            <person name="Bowler C."/>
            <person name="Panaud O."/>
            <person name="Piegu B."/>
            <person name="Ball S.G."/>
            <person name="Ral J.-P."/>
            <person name="Bouget F.-Y."/>
            <person name="Piganeau G."/>
            <person name="De Baets B."/>
            <person name="Picard A."/>
            <person name="Delseny M."/>
            <person name="Demaille J."/>
            <person name="Van de Peer Y."/>
            <person name="Moreau H."/>
        </authorList>
    </citation>
    <scope>NUCLEOTIDE SEQUENCE [LARGE SCALE GENOMIC DNA]</scope>
    <source>
        <strain evidence="6">OTTH 0595 / CCAP 157/2 / RCC745</strain>
    </source>
</reference>
<dbReference type="AlphaFoldDB" id="A0A096P7N7"/>
<dbReference type="OrthoDB" id="341421at2759"/>
<dbReference type="PANTHER" id="PTHR13271">
    <property type="entry name" value="UNCHARACTERIZED PUTATIVE METHYLTRANSFERASE"/>
    <property type="match status" value="1"/>
</dbReference>
<evidence type="ECO:0000313" key="6">
    <source>
        <dbReference type="Proteomes" id="UP000009170"/>
    </source>
</evidence>
<dbReference type="SUPFAM" id="SSF81822">
    <property type="entry name" value="RuBisCo LSMT C-terminal, substrate-binding domain"/>
    <property type="match status" value="1"/>
</dbReference>
<feature type="domain" description="Rubisco LSMT substrate-binding" evidence="4">
    <location>
        <begin position="372"/>
        <end position="446"/>
    </location>
</feature>
<dbReference type="RefSeq" id="XP_003077981.2">
    <property type="nucleotide sequence ID" value="XM_003077933.2"/>
</dbReference>
<dbReference type="Pfam" id="PF09273">
    <property type="entry name" value="Rubis-subs-bind"/>
    <property type="match status" value="1"/>
</dbReference>
<comment type="caution">
    <text evidence="5">The sequence shown here is derived from an EMBL/GenBank/DDBJ whole genome shotgun (WGS) entry which is preliminary data.</text>
</comment>
<protein>
    <submittedName>
        <fullName evidence="5">Rubisco LS methyltransferase, substrate-binding domain</fullName>
    </submittedName>
</protein>
<dbReference type="KEGG" id="ota:OT_ostta03g00750"/>
<evidence type="ECO:0000256" key="3">
    <source>
        <dbReference type="ARBA" id="ARBA00022691"/>
    </source>
</evidence>
<dbReference type="InterPro" id="IPR036464">
    <property type="entry name" value="Rubisco_LSMT_subst-bd_sf"/>
</dbReference>
<evidence type="ECO:0000256" key="2">
    <source>
        <dbReference type="ARBA" id="ARBA00022679"/>
    </source>
</evidence>
<keyword evidence="2" id="KW-0808">Transferase</keyword>
<dbReference type="InterPro" id="IPR046341">
    <property type="entry name" value="SET_dom_sf"/>
</dbReference>
<keyword evidence="1 5" id="KW-0489">Methyltransferase</keyword>
<proteinExistence type="predicted"/>
<keyword evidence="6" id="KW-1185">Reference proteome</keyword>
<dbReference type="InParanoid" id="A0A096P7N7"/>
<reference evidence="5 6" key="2">
    <citation type="journal article" date="2014" name="BMC Genomics">
        <title>An improved genome of the model marine alga Ostreococcus tauri unfolds by assessing Illumina de novo assemblies.</title>
        <authorList>
            <person name="Blanc-Mathieu R."/>
            <person name="Verhelst B."/>
            <person name="Derelle E."/>
            <person name="Rombauts S."/>
            <person name="Bouget F.Y."/>
            <person name="Carre I."/>
            <person name="Chateau A."/>
            <person name="Eyre-Walker A."/>
            <person name="Grimsley N."/>
            <person name="Moreau H."/>
            <person name="Piegu B."/>
            <person name="Rivals E."/>
            <person name="Schackwitz W."/>
            <person name="Van de Peer Y."/>
            <person name="Piganeau G."/>
        </authorList>
    </citation>
    <scope>NUCLEOTIDE SEQUENCE [LARGE SCALE GENOMIC DNA]</scope>
    <source>
        <strain evidence="6">OTTH 0595 / CCAP 157/2 / RCC745</strain>
    </source>
</reference>
<evidence type="ECO:0000256" key="1">
    <source>
        <dbReference type="ARBA" id="ARBA00022603"/>
    </source>
</evidence>
<dbReference type="GO" id="GO:0016279">
    <property type="term" value="F:protein-lysine N-methyltransferase activity"/>
    <property type="evidence" value="ECO:0007669"/>
    <property type="project" value="TreeGrafter"/>
</dbReference>
<evidence type="ECO:0000259" key="4">
    <source>
        <dbReference type="Pfam" id="PF09273"/>
    </source>
</evidence>
<dbReference type="EMBL" id="CAID01000003">
    <property type="protein sequence ID" value="CEF96995.1"/>
    <property type="molecule type" value="Genomic_DNA"/>
</dbReference>
<dbReference type="Gene3D" id="3.90.1410.10">
    <property type="entry name" value="set domain protein methyltransferase, domain 1"/>
    <property type="match status" value="1"/>
</dbReference>
<dbReference type="Proteomes" id="UP000009170">
    <property type="component" value="Unassembled WGS sequence"/>
</dbReference>
<dbReference type="GeneID" id="9833656"/>
<dbReference type="SUPFAM" id="SSF82199">
    <property type="entry name" value="SET domain"/>
    <property type="match status" value="1"/>
</dbReference>
<gene>
    <name evidence="5" type="ORF">OT_ostta03g00750</name>
</gene>
<accession>A0A096P7N7</accession>
<dbReference type="Gene3D" id="3.90.1420.10">
    <property type="entry name" value="Rubisco LSMT, substrate-binding domain"/>
    <property type="match status" value="1"/>
</dbReference>
<dbReference type="InterPro" id="IPR015353">
    <property type="entry name" value="Rubisco_LSMT_subst-bd"/>
</dbReference>
<name>A0A096P7N7_OSTTA</name>
<dbReference type="CDD" id="cd10527">
    <property type="entry name" value="SET_LSMT"/>
    <property type="match status" value="1"/>
</dbReference>